<keyword evidence="26" id="KW-1185">Reference proteome</keyword>
<evidence type="ECO:0000256" key="23">
    <source>
        <dbReference type="SAM" id="MobiDB-lite"/>
    </source>
</evidence>
<feature type="domain" description="ATP-dependent DNA ligase family profile" evidence="24">
    <location>
        <begin position="434"/>
        <end position="560"/>
    </location>
</feature>
<dbReference type="CDD" id="cd07971">
    <property type="entry name" value="OBF_DNA_ligase_LigD"/>
    <property type="match status" value="1"/>
</dbReference>
<reference evidence="25 26" key="1">
    <citation type="submission" date="2022-01" db="EMBL/GenBank/DDBJ databases">
        <authorList>
            <person name="Huang Y."/>
        </authorList>
    </citation>
    <scope>NUCLEOTIDE SEQUENCE [LARGE SCALE GENOMIC DNA]</scope>
    <source>
        <strain evidence="25 26">HY366</strain>
    </source>
</reference>
<keyword evidence="16" id="KW-0234">DNA repair</keyword>
<dbReference type="Gene3D" id="3.30.470.30">
    <property type="entry name" value="DNA ligase/mRNA capping enzyme"/>
    <property type="match status" value="1"/>
</dbReference>
<dbReference type="PANTHER" id="PTHR42705">
    <property type="entry name" value="BIFUNCTIONAL NON-HOMOLOGOUS END JOINING PROTEIN LIGD"/>
    <property type="match status" value="1"/>
</dbReference>
<evidence type="ECO:0000256" key="13">
    <source>
        <dbReference type="ARBA" id="ARBA00022932"/>
    </source>
</evidence>
<keyword evidence="17" id="KW-0464">Manganese</keyword>
<keyword evidence="14" id="KW-0238">DNA-binding</keyword>
<keyword evidence="8" id="KW-0547">Nucleotide-binding</keyword>
<keyword evidence="7" id="KW-0479">Metal-binding</keyword>
<comment type="similarity">
    <text evidence="22">In the N-terminal section; belongs to the LigD polymerase family.</text>
</comment>
<dbReference type="InterPro" id="IPR012340">
    <property type="entry name" value="NA-bd_OB-fold"/>
</dbReference>
<evidence type="ECO:0000313" key="25">
    <source>
        <dbReference type="EMBL" id="MCF8587378.1"/>
    </source>
</evidence>
<evidence type="ECO:0000256" key="15">
    <source>
        <dbReference type="ARBA" id="ARBA00023172"/>
    </source>
</evidence>
<evidence type="ECO:0000256" key="18">
    <source>
        <dbReference type="ARBA" id="ARBA00023268"/>
    </source>
</evidence>
<keyword evidence="18" id="KW-0511">Multifunctional enzyme</keyword>
<dbReference type="InterPro" id="IPR052171">
    <property type="entry name" value="NHEJ_LigD"/>
</dbReference>
<keyword evidence="15" id="KW-0233">DNA recombination</keyword>
<evidence type="ECO:0000256" key="11">
    <source>
        <dbReference type="ARBA" id="ARBA00022839"/>
    </source>
</evidence>
<evidence type="ECO:0000256" key="22">
    <source>
        <dbReference type="ARBA" id="ARBA00049990"/>
    </source>
</evidence>
<dbReference type="Pfam" id="PF04679">
    <property type="entry name" value="DNA_ligase_A_C"/>
    <property type="match status" value="1"/>
</dbReference>
<dbReference type="Gene3D" id="3.30.1490.70">
    <property type="match status" value="1"/>
</dbReference>
<evidence type="ECO:0000256" key="6">
    <source>
        <dbReference type="ARBA" id="ARBA00022722"/>
    </source>
</evidence>
<comment type="similarity">
    <text evidence="21">In the C-terminal section; belongs to the ATP-dependent DNA ligase family.</text>
</comment>
<evidence type="ECO:0000256" key="5">
    <source>
        <dbReference type="ARBA" id="ARBA00022695"/>
    </source>
</evidence>
<keyword evidence="10" id="KW-0378">Hydrolase</keyword>
<evidence type="ECO:0000256" key="17">
    <source>
        <dbReference type="ARBA" id="ARBA00023211"/>
    </source>
</evidence>
<organism evidence="25 26">
    <name type="scientific">Gordonia liuliyuniae</name>
    <dbReference type="NCBI Taxonomy" id="2911517"/>
    <lineage>
        <taxon>Bacteria</taxon>
        <taxon>Bacillati</taxon>
        <taxon>Actinomycetota</taxon>
        <taxon>Actinomycetes</taxon>
        <taxon>Mycobacteriales</taxon>
        <taxon>Gordoniaceae</taxon>
        <taxon>Gordonia</taxon>
    </lineage>
</organism>
<dbReference type="PANTHER" id="PTHR42705:SF2">
    <property type="entry name" value="BIFUNCTIONAL NON-HOMOLOGOUS END JOINING PROTEIN LIGD"/>
    <property type="match status" value="1"/>
</dbReference>
<dbReference type="Pfam" id="PF01068">
    <property type="entry name" value="DNA_ligase_A_M"/>
    <property type="match status" value="1"/>
</dbReference>
<dbReference type="CDD" id="cd07906">
    <property type="entry name" value="Adenylation_DNA_ligase_LigD_LigC"/>
    <property type="match status" value="1"/>
</dbReference>
<evidence type="ECO:0000256" key="2">
    <source>
        <dbReference type="ARBA" id="ARBA00012727"/>
    </source>
</evidence>
<dbReference type="InterPro" id="IPR012310">
    <property type="entry name" value="DNA_ligase_ATP-dep_cent"/>
</dbReference>
<comment type="cofactor">
    <cofactor evidence="1">
        <name>Mn(2+)</name>
        <dbReference type="ChEBI" id="CHEBI:29035"/>
    </cofactor>
</comment>
<keyword evidence="6" id="KW-0540">Nuclease</keyword>
<protein>
    <recommendedName>
        <fullName evidence="2">DNA ligase (ATP)</fullName>
        <ecNumber evidence="2">6.5.1.1</ecNumber>
    </recommendedName>
    <alternativeName>
        <fullName evidence="19">NHEJ DNA polymerase</fullName>
    </alternativeName>
</protein>
<keyword evidence="12" id="KW-0067">ATP-binding</keyword>
<keyword evidence="4" id="KW-0808">Transferase</keyword>
<dbReference type="InterPro" id="IPR012309">
    <property type="entry name" value="DNA_ligase_ATP-dep_C"/>
</dbReference>
<evidence type="ECO:0000256" key="7">
    <source>
        <dbReference type="ARBA" id="ARBA00022723"/>
    </source>
</evidence>
<evidence type="ECO:0000256" key="1">
    <source>
        <dbReference type="ARBA" id="ARBA00001936"/>
    </source>
</evidence>
<keyword evidence="5" id="KW-0548">Nucleotidyltransferase</keyword>
<evidence type="ECO:0000256" key="16">
    <source>
        <dbReference type="ARBA" id="ARBA00023204"/>
    </source>
</evidence>
<gene>
    <name evidence="25" type="primary">ligD</name>
    <name evidence="25" type="ORF">L5G33_02710</name>
</gene>
<dbReference type="EMBL" id="JAKKOR010000001">
    <property type="protein sequence ID" value="MCF8587378.1"/>
    <property type="molecule type" value="Genomic_DNA"/>
</dbReference>
<evidence type="ECO:0000256" key="19">
    <source>
        <dbReference type="ARBA" id="ARBA00029943"/>
    </source>
</evidence>
<evidence type="ECO:0000256" key="8">
    <source>
        <dbReference type="ARBA" id="ARBA00022741"/>
    </source>
</evidence>
<keyword evidence="13" id="KW-0239">DNA-directed DNA polymerase</keyword>
<evidence type="ECO:0000256" key="14">
    <source>
        <dbReference type="ARBA" id="ARBA00023125"/>
    </source>
</evidence>
<dbReference type="SUPFAM" id="SSF56091">
    <property type="entry name" value="DNA ligase/mRNA capping enzyme, catalytic domain"/>
    <property type="match status" value="1"/>
</dbReference>
<evidence type="ECO:0000256" key="12">
    <source>
        <dbReference type="ARBA" id="ARBA00022840"/>
    </source>
</evidence>
<accession>A0ABS9IPA8</accession>
<evidence type="ECO:0000256" key="21">
    <source>
        <dbReference type="ARBA" id="ARBA00049981"/>
    </source>
</evidence>
<comment type="caution">
    <text evidence="25">The sequence shown here is derived from an EMBL/GenBank/DDBJ whole genome shotgun (WGS) entry which is preliminary data.</text>
</comment>
<evidence type="ECO:0000256" key="20">
    <source>
        <dbReference type="ARBA" id="ARBA00034003"/>
    </source>
</evidence>
<evidence type="ECO:0000256" key="9">
    <source>
        <dbReference type="ARBA" id="ARBA00022763"/>
    </source>
</evidence>
<keyword evidence="11" id="KW-0269">Exonuclease</keyword>
<dbReference type="Gene3D" id="3.90.920.10">
    <property type="entry name" value="DNA primase, PRIM domain"/>
    <property type="match status" value="1"/>
</dbReference>
<evidence type="ECO:0000259" key="24">
    <source>
        <dbReference type="PROSITE" id="PS50160"/>
    </source>
</evidence>
<sequence>MPGSKLEVDGRFIAVTNLDKVMYPGDGTRKFDVLQYVLAVADAMLPHIASRPVTRKRRPHGTGSGPFFEKALPSGTPDWLARFTIAHADGKTIYPVARSAADLVWLAQMAALELHVPQWRIDLSGVGSAGDESRRTDRLVIDLDPGPDVGLHRCAEVALAIRDILADAGLVSYPVTSGGKGIHVYARFPAPVKSESARAVAKQIADSLAAAHPKDVTASMAKTARVSKVFLDWSQNTAAKTTLAPYSLRGSERPLVAAPRTWDELADPTLAQLDFRDVLDRIGESGDLLADLDPAIDPVITAPDTNEPDSNTVDLGEYRKSRSSRLAAEPGPTRVTGTTAGIRPMLAADEAIDGLTDDAWAFEGKWDGYRVLARHDDGDIRLWSRSGVDMTADFPELRELGSVLRGFDVVLDGEVVAYDAGGRTDFGLLASRNHRDDDYTLAYLVFDVVELNGTDLTATPWGKRRQILDELTPVIEAAAIAEVPPLLPGPGADAAEHARANGWEGIVAKRRASTYQPGRRSPDWRKHKNWNDIEVVIGGYRPGRGGRSGTIGSLLVGLPAETGLRYIGRVGTGFTDADLAALLAELKPLTIGRSPFVGTLDKPVASSATWVLPKLVADVRFMDWTSTGHLRHPSWRGIRRDKLPGDL</sequence>
<dbReference type="GO" id="GO:0016874">
    <property type="term" value="F:ligase activity"/>
    <property type="evidence" value="ECO:0007669"/>
    <property type="project" value="UniProtKB-KW"/>
</dbReference>
<dbReference type="NCBIfam" id="TIGR02778">
    <property type="entry name" value="ligD_pol"/>
    <property type="match status" value="1"/>
</dbReference>
<dbReference type="InterPro" id="IPR014146">
    <property type="entry name" value="LigD_ligase_dom"/>
</dbReference>
<dbReference type="InterPro" id="IPR014145">
    <property type="entry name" value="LigD_pol_dom"/>
</dbReference>
<feature type="region of interest" description="Disordered" evidence="23">
    <location>
        <begin position="319"/>
        <end position="339"/>
    </location>
</feature>
<evidence type="ECO:0000313" key="26">
    <source>
        <dbReference type="Proteomes" id="UP001200110"/>
    </source>
</evidence>
<evidence type="ECO:0000256" key="3">
    <source>
        <dbReference type="ARBA" id="ARBA00022598"/>
    </source>
</evidence>
<dbReference type="Pfam" id="PF21686">
    <property type="entry name" value="LigD_Prim-Pol"/>
    <property type="match status" value="1"/>
</dbReference>
<keyword evidence="9" id="KW-0227">DNA damage</keyword>
<keyword evidence="3 25" id="KW-0436">Ligase</keyword>
<name>A0ABS9IPA8_9ACTN</name>
<comment type="catalytic activity">
    <reaction evidence="20">
        <text>ATP + (deoxyribonucleotide)n-3'-hydroxyl + 5'-phospho-(deoxyribonucleotide)m = (deoxyribonucleotide)n+m + AMP + diphosphate.</text>
        <dbReference type="EC" id="6.5.1.1"/>
    </reaction>
</comment>
<evidence type="ECO:0000256" key="4">
    <source>
        <dbReference type="ARBA" id="ARBA00022679"/>
    </source>
</evidence>
<proteinExistence type="inferred from homology"/>
<dbReference type="SUPFAM" id="SSF50249">
    <property type="entry name" value="Nucleic acid-binding proteins"/>
    <property type="match status" value="1"/>
</dbReference>
<evidence type="ECO:0000256" key="10">
    <source>
        <dbReference type="ARBA" id="ARBA00022801"/>
    </source>
</evidence>
<dbReference type="Gene3D" id="2.40.50.140">
    <property type="entry name" value="Nucleic acid-binding proteins"/>
    <property type="match status" value="1"/>
</dbReference>
<dbReference type="EC" id="6.5.1.1" evidence="2"/>
<dbReference type="Proteomes" id="UP001200110">
    <property type="component" value="Unassembled WGS sequence"/>
</dbReference>
<dbReference type="NCBIfam" id="TIGR02779">
    <property type="entry name" value="NHEJ_ligase_lig"/>
    <property type="match status" value="1"/>
</dbReference>
<dbReference type="RefSeq" id="WP_236996591.1">
    <property type="nucleotide sequence ID" value="NZ_JAKKOR010000001.1"/>
</dbReference>
<dbReference type="PROSITE" id="PS50160">
    <property type="entry name" value="DNA_LIGASE_A3"/>
    <property type="match status" value="1"/>
</dbReference>